<sequence length="60" mass="6668">MRKYKLTLLLVFVPFMVTSGVDRLGETGWRPILGVLEIALGLAISVGAVKEIREGRGRRQ</sequence>
<name>A0ABW6KXG1_9ACTN</name>
<keyword evidence="1" id="KW-0472">Membrane</keyword>
<proteinExistence type="predicted"/>
<evidence type="ECO:0000256" key="1">
    <source>
        <dbReference type="SAM" id="Phobius"/>
    </source>
</evidence>
<gene>
    <name evidence="2" type="ORF">ACFYNZ_24420</name>
</gene>
<dbReference type="RefSeq" id="WP_388350254.1">
    <property type="nucleotide sequence ID" value="NZ_JBIAFJ010000024.1"/>
</dbReference>
<accession>A0ABW6KXG1</accession>
<dbReference type="Proteomes" id="UP001601197">
    <property type="component" value="Unassembled WGS sequence"/>
</dbReference>
<comment type="caution">
    <text evidence="2">The sequence shown here is derived from an EMBL/GenBank/DDBJ whole genome shotgun (WGS) entry which is preliminary data.</text>
</comment>
<keyword evidence="3" id="KW-1185">Reference proteome</keyword>
<organism evidence="2 3">
    <name type="scientific">Streptomyces kebangsaanensis</name>
    <dbReference type="NCBI Taxonomy" id="864058"/>
    <lineage>
        <taxon>Bacteria</taxon>
        <taxon>Bacillati</taxon>
        <taxon>Actinomycetota</taxon>
        <taxon>Actinomycetes</taxon>
        <taxon>Kitasatosporales</taxon>
        <taxon>Streptomycetaceae</taxon>
        <taxon>Streptomyces</taxon>
    </lineage>
</organism>
<protein>
    <submittedName>
        <fullName evidence="2">Uncharacterized protein</fullName>
    </submittedName>
</protein>
<keyword evidence="1" id="KW-1133">Transmembrane helix</keyword>
<reference evidence="2 3" key="1">
    <citation type="submission" date="2024-10" db="EMBL/GenBank/DDBJ databases">
        <title>The Natural Products Discovery Center: Release of the First 8490 Sequenced Strains for Exploring Actinobacteria Biosynthetic Diversity.</title>
        <authorList>
            <person name="Kalkreuter E."/>
            <person name="Kautsar S.A."/>
            <person name="Yang D."/>
            <person name="Bader C.D."/>
            <person name="Teijaro C.N."/>
            <person name="Fluegel L."/>
            <person name="Davis C.M."/>
            <person name="Simpson J.R."/>
            <person name="Lauterbach L."/>
            <person name="Steele A.D."/>
            <person name="Gui C."/>
            <person name="Meng S."/>
            <person name="Li G."/>
            <person name="Viehrig K."/>
            <person name="Ye F."/>
            <person name="Su P."/>
            <person name="Kiefer A.F."/>
            <person name="Nichols A."/>
            <person name="Cepeda A.J."/>
            <person name="Yan W."/>
            <person name="Fan B."/>
            <person name="Jiang Y."/>
            <person name="Adhikari A."/>
            <person name="Zheng C.-J."/>
            <person name="Schuster L."/>
            <person name="Cowan T.M."/>
            <person name="Smanski M.J."/>
            <person name="Chevrette M.G."/>
            <person name="De Carvalho L.P.S."/>
            <person name="Shen B."/>
        </authorList>
    </citation>
    <scope>NUCLEOTIDE SEQUENCE [LARGE SCALE GENOMIC DNA]</scope>
    <source>
        <strain evidence="2 3">NPDC007147</strain>
    </source>
</reference>
<evidence type="ECO:0000313" key="3">
    <source>
        <dbReference type="Proteomes" id="UP001601197"/>
    </source>
</evidence>
<evidence type="ECO:0000313" key="2">
    <source>
        <dbReference type="EMBL" id="MFE9172583.1"/>
    </source>
</evidence>
<feature type="transmembrane region" description="Helical" evidence="1">
    <location>
        <begin position="29"/>
        <end position="49"/>
    </location>
</feature>
<keyword evidence="1" id="KW-0812">Transmembrane</keyword>
<dbReference type="EMBL" id="JBIAFJ010000024">
    <property type="protein sequence ID" value="MFE9172583.1"/>
    <property type="molecule type" value="Genomic_DNA"/>
</dbReference>